<feature type="compositionally biased region" description="Low complexity" evidence="2">
    <location>
        <begin position="59"/>
        <end position="71"/>
    </location>
</feature>
<protein>
    <recommendedName>
        <fullName evidence="4">EGF-like domain-containing protein</fullName>
    </recommendedName>
</protein>
<feature type="domain" description="EGF-like" evidence="4">
    <location>
        <begin position="723"/>
        <end position="763"/>
    </location>
</feature>
<comment type="caution">
    <text evidence="5">The sequence shown here is derived from an EMBL/GenBank/DDBJ whole genome shotgun (WGS) entry which is preliminary data.</text>
</comment>
<dbReference type="PROSITE" id="PS50026">
    <property type="entry name" value="EGF_3"/>
    <property type="match status" value="1"/>
</dbReference>
<dbReference type="Proteomes" id="UP001274830">
    <property type="component" value="Unassembled WGS sequence"/>
</dbReference>
<evidence type="ECO:0000256" key="3">
    <source>
        <dbReference type="SAM" id="Phobius"/>
    </source>
</evidence>
<dbReference type="PANTHER" id="PTHR17178:SF0">
    <property type="entry name" value="SERGLYCIN"/>
    <property type="match status" value="1"/>
</dbReference>
<evidence type="ECO:0000259" key="4">
    <source>
        <dbReference type="PROSITE" id="PS50026"/>
    </source>
</evidence>
<dbReference type="PROSITE" id="PS01186">
    <property type="entry name" value="EGF_2"/>
    <property type="match status" value="1"/>
</dbReference>
<dbReference type="CDD" id="cd00054">
    <property type="entry name" value="EGF_CA"/>
    <property type="match status" value="1"/>
</dbReference>
<keyword evidence="3" id="KW-1133">Transmembrane helix</keyword>
<feature type="region of interest" description="Disordered" evidence="2">
    <location>
        <begin position="832"/>
        <end position="908"/>
    </location>
</feature>
<feature type="transmembrane region" description="Helical" evidence="3">
    <location>
        <begin position="680"/>
        <end position="707"/>
    </location>
</feature>
<feature type="region of interest" description="Disordered" evidence="2">
    <location>
        <begin position="651"/>
        <end position="670"/>
    </location>
</feature>
<dbReference type="EMBL" id="JAUTXT010000020">
    <property type="protein sequence ID" value="KAK3674338.1"/>
    <property type="molecule type" value="Genomic_DNA"/>
</dbReference>
<proteinExistence type="predicted"/>
<keyword evidence="1" id="KW-1015">Disulfide bond</keyword>
<feature type="region of interest" description="Disordered" evidence="2">
    <location>
        <begin position="1"/>
        <end position="255"/>
    </location>
</feature>
<dbReference type="PANTHER" id="PTHR17178">
    <property type="entry name" value="SECRETORY GRANULE PROTEOGLYCAN CORE PROTEIN"/>
    <property type="match status" value="1"/>
</dbReference>
<feature type="compositionally biased region" description="Polar residues" evidence="2">
    <location>
        <begin position="116"/>
        <end position="127"/>
    </location>
</feature>
<feature type="compositionally biased region" description="Basic and acidic residues" evidence="2">
    <location>
        <begin position="402"/>
        <end position="411"/>
    </location>
</feature>
<feature type="compositionally biased region" description="Basic and acidic residues" evidence="2">
    <location>
        <begin position="593"/>
        <end position="607"/>
    </location>
</feature>
<organism evidence="5 6">
    <name type="scientific">Recurvomyces mirabilis</name>
    <dbReference type="NCBI Taxonomy" id="574656"/>
    <lineage>
        <taxon>Eukaryota</taxon>
        <taxon>Fungi</taxon>
        <taxon>Dikarya</taxon>
        <taxon>Ascomycota</taxon>
        <taxon>Pezizomycotina</taxon>
        <taxon>Dothideomycetes</taxon>
        <taxon>Dothideomycetidae</taxon>
        <taxon>Mycosphaerellales</taxon>
        <taxon>Teratosphaeriaceae</taxon>
        <taxon>Recurvomyces</taxon>
    </lineage>
</organism>
<evidence type="ECO:0000256" key="1">
    <source>
        <dbReference type="PROSITE-ProRule" id="PRU00076"/>
    </source>
</evidence>
<feature type="compositionally biased region" description="Polar residues" evidence="2">
    <location>
        <begin position="479"/>
        <end position="489"/>
    </location>
</feature>
<dbReference type="InterPro" id="IPR000742">
    <property type="entry name" value="EGF"/>
</dbReference>
<keyword evidence="3" id="KW-0812">Transmembrane</keyword>
<feature type="compositionally biased region" description="Basic and acidic residues" evidence="2">
    <location>
        <begin position="288"/>
        <end position="319"/>
    </location>
</feature>
<keyword evidence="3" id="KW-0472">Membrane</keyword>
<feature type="region of interest" description="Disordered" evidence="2">
    <location>
        <begin position="427"/>
        <end position="499"/>
    </location>
</feature>
<evidence type="ECO:0000313" key="6">
    <source>
        <dbReference type="Proteomes" id="UP001274830"/>
    </source>
</evidence>
<dbReference type="AlphaFoldDB" id="A0AAE0WMC1"/>
<feature type="region of interest" description="Disordered" evidence="2">
    <location>
        <begin position="512"/>
        <end position="543"/>
    </location>
</feature>
<feature type="compositionally biased region" description="Polar residues" evidence="2">
    <location>
        <begin position="28"/>
        <end position="47"/>
    </location>
</feature>
<feature type="disulfide bond" evidence="1">
    <location>
        <begin position="753"/>
        <end position="762"/>
    </location>
</feature>
<feature type="compositionally biased region" description="Low complexity" evidence="2">
    <location>
        <begin position="874"/>
        <end position="908"/>
    </location>
</feature>
<dbReference type="PROSITE" id="PS00022">
    <property type="entry name" value="EGF_1"/>
    <property type="match status" value="1"/>
</dbReference>
<comment type="caution">
    <text evidence="1">Lacks conserved residue(s) required for the propagation of feature annotation.</text>
</comment>
<feature type="compositionally biased region" description="Basic and acidic residues" evidence="2">
    <location>
        <begin position="366"/>
        <end position="379"/>
    </location>
</feature>
<feature type="compositionally biased region" description="Polar residues" evidence="2">
    <location>
        <begin position="427"/>
        <end position="445"/>
    </location>
</feature>
<keyword evidence="6" id="KW-1185">Reference proteome</keyword>
<feature type="region of interest" description="Disordered" evidence="2">
    <location>
        <begin position="274"/>
        <end position="411"/>
    </location>
</feature>
<accession>A0AAE0WMC1</accession>
<evidence type="ECO:0000256" key="2">
    <source>
        <dbReference type="SAM" id="MobiDB-lite"/>
    </source>
</evidence>
<gene>
    <name evidence="5" type="ORF">LTR78_005807</name>
</gene>
<feature type="compositionally biased region" description="Low complexity" evidence="2">
    <location>
        <begin position="851"/>
        <end position="866"/>
    </location>
</feature>
<evidence type="ECO:0000313" key="5">
    <source>
        <dbReference type="EMBL" id="KAK3674338.1"/>
    </source>
</evidence>
<sequence>MSYQYYDEGQSYGIPQYSSGEQPHSRNMLPSQNRRAPQPQPTGSGSSERQRGPPPQRPMRPGQQQQQQYSQPMPPPAPPAGNLYDGSAYGEPEYADQNDAWPLPKAPQRAPMDQVYSDSRIPSPNNGQRRPPQRPQRPDAHPPAIEPLRQARVAPAQQQYRSEPPPPQPSHHGTGQWTGEGYSSPSSAPQQSQYQQGAYGQANKRPPLGPPPSARRGPASYYAQPAPVMPIAEETDSMRGSTRNGSTMGGHDSMRSYASSNAIPIGIPDYYLQQHGSVPSLPGNGRYDIQDEHQESPIEREADHTIADDRSSYDSDRGITPEPALVRQASMGRKSKPTLTTVKSGEKIRRPSGEGLGSLPSQQKNSRPDVDALDKELGFAKETGGRLTYDANTDTYGPPRQTRSDNVDKELEAGGVAAAAAALYKNNSNTLSKENLSQRSRSSEILASGTGLIDPSDSSESEKSQRAKQPKSKGGFLSRPTQARNTSRGPSPLVNEVDVRRSQIVAGLEKGGAISPLDEKESEMLKAPGKGLSSKAGKRRPPRLDVDAVRDAEARGSLTSLPDLIVRATKLASNLDRGRTASRLGMDWLGGEKSGERDRRLAEENKRRSGSISDMLAAFPAAGPNGTPPGSRGGDGLGGRRLTNWSSSNLRHEQLGSDSDAGGHGVEGRKRGRRCCGMPLWVFLLLMLLLILLAAAAVIVPVVLIVIPRQANAASSSTAGSKALAQCQKKLTCQNGGVNVLTGSDAATCSCICVNGYTGTTCGTASGAGCTTAFVGSMQNTTLGDAIPRLMTAADRNYSIPLNAQALVGLFNQAGLSCAGENALISFADGDGGSSKVKRASGTVAEKRQDGSATTTSSAAAGTATSNGIVFEGGATPTPTTTGSDNSSPTSSSAASATSSSSSSPSTNSEQDFARIAILYVFQTSGQLSQAVTAQNNLANYFDGSSSTTSIGNSTSVALGNGVTCDLQGQKIVFGNGTTVGGQ</sequence>
<keyword evidence="1" id="KW-0245">EGF-like domain</keyword>
<feature type="compositionally biased region" description="Low complexity" evidence="2">
    <location>
        <begin position="181"/>
        <end position="202"/>
    </location>
</feature>
<name>A0AAE0WMC1_9PEZI</name>
<feature type="region of interest" description="Disordered" evidence="2">
    <location>
        <begin position="585"/>
        <end position="643"/>
    </location>
</feature>
<reference evidence="5" key="1">
    <citation type="submission" date="2023-07" db="EMBL/GenBank/DDBJ databases">
        <title>Black Yeasts Isolated from many extreme environments.</title>
        <authorList>
            <person name="Coleine C."/>
            <person name="Stajich J.E."/>
            <person name="Selbmann L."/>
        </authorList>
    </citation>
    <scope>NUCLEOTIDE SEQUENCE</scope>
    <source>
        <strain evidence="5">CCFEE 5485</strain>
    </source>
</reference>